<evidence type="ECO:0000313" key="3">
    <source>
        <dbReference type="Proteomes" id="UP000678499"/>
    </source>
</evidence>
<dbReference type="EMBL" id="CAJPEX010000269">
    <property type="protein sequence ID" value="CAG0914724.1"/>
    <property type="molecule type" value="Genomic_DNA"/>
</dbReference>
<protein>
    <submittedName>
        <fullName evidence="2">Uncharacterized protein</fullName>
    </submittedName>
</protein>
<keyword evidence="3" id="KW-1185">Reference proteome</keyword>
<proteinExistence type="predicted"/>
<feature type="compositionally biased region" description="Basic and acidic residues" evidence="1">
    <location>
        <begin position="212"/>
        <end position="221"/>
    </location>
</feature>
<feature type="region of interest" description="Disordered" evidence="1">
    <location>
        <begin position="164"/>
        <end position="190"/>
    </location>
</feature>
<evidence type="ECO:0000256" key="1">
    <source>
        <dbReference type="SAM" id="MobiDB-lite"/>
    </source>
</evidence>
<feature type="non-terminal residue" evidence="2">
    <location>
        <position position="1"/>
    </location>
</feature>
<name>A0A7R9GBE0_9CRUS</name>
<dbReference type="Proteomes" id="UP000678499">
    <property type="component" value="Unassembled WGS sequence"/>
</dbReference>
<feature type="compositionally biased region" description="Basic and acidic residues" evidence="1">
    <location>
        <begin position="170"/>
        <end position="185"/>
    </location>
</feature>
<feature type="region of interest" description="Disordered" evidence="1">
    <location>
        <begin position="212"/>
        <end position="231"/>
    </location>
</feature>
<reference evidence="2" key="1">
    <citation type="submission" date="2020-11" db="EMBL/GenBank/DDBJ databases">
        <authorList>
            <person name="Tran Van P."/>
        </authorList>
    </citation>
    <scope>NUCLEOTIDE SEQUENCE</scope>
</reference>
<accession>A0A7R9GBE0</accession>
<sequence length="394" mass="44109">MSSTGEQFVEVDLDVTVPSKAELFLLNAAKRKHSSSFTKDAWSSSSSSAGMKCHVAPSKNSLDGSSGLWSKLMLSLQQQAPVLLTKTNEDISRNPDVMLPDETLDLAAGLNFIGIPKPSTALDESSIHSPQKETKKAVIREASPYACHSGKRVRGKARLRLGFSNVPISRHGDTQDTSEGHKNEESSSAVKMSLVNSSFSSSLEQYVQDQLKQERQKEYSKKTRGNRRKNVEHQHQVALVSQLQHTVAVLSNLLQSTSKHLNKRLSALELMCLSNNCPMIMTHPQEMEDDSCFYRLKPRRISDTALVASRNTSCIMVRNTPPTVLQSIMPWMKTDAVQNNERVKKAEVTQEEHWIEQQLCQVLMSNQHSGNTAQKLSVLSHRASQKMKRRTHQY</sequence>
<evidence type="ECO:0000313" key="2">
    <source>
        <dbReference type="EMBL" id="CAD7274572.1"/>
    </source>
</evidence>
<gene>
    <name evidence="2" type="ORF">NMOB1V02_LOCUS2401</name>
</gene>
<organism evidence="2">
    <name type="scientific">Notodromas monacha</name>
    <dbReference type="NCBI Taxonomy" id="399045"/>
    <lineage>
        <taxon>Eukaryota</taxon>
        <taxon>Metazoa</taxon>
        <taxon>Ecdysozoa</taxon>
        <taxon>Arthropoda</taxon>
        <taxon>Crustacea</taxon>
        <taxon>Oligostraca</taxon>
        <taxon>Ostracoda</taxon>
        <taxon>Podocopa</taxon>
        <taxon>Podocopida</taxon>
        <taxon>Cypridocopina</taxon>
        <taxon>Cypridoidea</taxon>
        <taxon>Cyprididae</taxon>
        <taxon>Notodromas</taxon>
    </lineage>
</organism>
<dbReference type="AlphaFoldDB" id="A0A7R9GBE0"/>
<dbReference type="EMBL" id="OA882306">
    <property type="protein sequence ID" value="CAD7274572.1"/>
    <property type="molecule type" value="Genomic_DNA"/>
</dbReference>